<feature type="compositionally biased region" description="Pro residues" evidence="1">
    <location>
        <begin position="189"/>
        <end position="199"/>
    </location>
</feature>
<feature type="compositionally biased region" description="Pro residues" evidence="1">
    <location>
        <begin position="261"/>
        <end position="284"/>
    </location>
</feature>
<gene>
    <name evidence="2" type="ORF">BDA96_07G128500</name>
</gene>
<name>A0A921UAD2_SORBI</name>
<reference evidence="2" key="2">
    <citation type="submission" date="2020-10" db="EMBL/GenBank/DDBJ databases">
        <authorList>
            <person name="Cooper E.A."/>
            <person name="Brenton Z.W."/>
            <person name="Flinn B.S."/>
            <person name="Jenkins J."/>
            <person name="Shu S."/>
            <person name="Flowers D."/>
            <person name="Luo F."/>
            <person name="Wang Y."/>
            <person name="Xia P."/>
            <person name="Barry K."/>
            <person name="Daum C."/>
            <person name="Lipzen A."/>
            <person name="Yoshinaga Y."/>
            <person name="Schmutz J."/>
            <person name="Saski C."/>
            <person name="Vermerris W."/>
            <person name="Kresovich S."/>
        </authorList>
    </citation>
    <scope>NUCLEOTIDE SEQUENCE</scope>
</reference>
<evidence type="ECO:0000313" key="2">
    <source>
        <dbReference type="EMBL" id="KAG0523496.1"/>
    </source>
</evidence>
<feature type="compositionally biased region" description="Basic residues" evidence="1">
    <location>
        <begin position="367"/>
        <end position="380"/>
    </location>
</feature>
<accession>A0A921UAD2</accession>
<protein>
    <submittedName>
        <fullName evidence="2">Uncharacterized protein</fullName>
    </submittedName>
</protein>
<dbReference type="EMBL" id="CM027686">
    <property type="protein sequence ID" value="KAG0523496.1"/>
    <property type="molecule type" value="Genomic_DNA"/>
</dbReference>
<feature type="compositionally biased region" description="Pro residues" evidence="1">
    <location>
        <begin position="139"/>
        <end position="161"/>
    </location>
</feature>
<feature type="compositionally biased region" description="Basic and acidic residues" evidence="1">
    <location>
        <begin position="312"/>
        <end position="321"/>
    </location>
</feature>
<proteinExistence type="predicted"/>
<dbReference type="Proteomes" id="UP000807115">
    <property type="component" value="Chromosome 7"/>
</dbReference>
<comment type="caution">
    <text evidence="2">The sequence shown here is derived from an EMBL/GenBank/DDBJ whole genome shotgun (WGS) entry which is preliminary data.</text>
</comment>
<dbReference type="AlphaFoldDB" id="A0A921UAD2"/>
<feature type="compositionally biased region" description="Basic residues" evidence="1">
    <location>
        <begin position="322"/>
        <end position="335"/>
    </location>
</feature>
<sequence length="388" mass="41807">MPPALLGFSLSGGLRRGRWGSFSGPFRTRARARAVTELWARQGSDEMGEVGGCVVGWREATTSCIINTSNAQIKLITHPSARRNEVATVRCLDSLPHAARGRDCPLPRLPPTRPSHAPHEVAQRRRQVAPARQRRGQDPCPPPSPPCPPPTPPGRPCPTPASPCRGRALAEDADTSEGRCRHAPSRRCPCPPPTPPCPPGRQRRRQGAPARQRRGQDPCPPPTPPGRPWSPPTSPCRGRAPAEVADTSEGRYRHAPSRRCPCPPPTPPCPPPTPPGRPWSPPTSPCRGRAPAEDAPLPRTPTPGNAAAVTRPAEDADTGERRCRHAPSRGRRHRGTLLPSRAQPRTPTPGNAAAVTRPAEDAGTGERRRRHAPRRGRRHLNIPAGIKG</sequence>
<evidence type="ECO:0000256" key="1">
    <source>
        <dbReference type="SAM" id="MobiDB-lite"/>
    </source>
</evidence>
<reference evidence="2" key="1">
    <citation type="journal article" date="2019" name="BMC Genomics">
        <title>A new reference genome for Sorghum bicolor reveals high levels of sequence similarity between sweet and grain genotypes: implications for the genetics of sugar metabolism.</title>
        <authorList>
            <person name="Cooper E.A."/>
            <person name="Brenton Z.W."/>
            <person name="Flinn B.S."/>
            <person name="Jenkins J."/>
            <person name="Shu S."/>
            <person name="Flowers D."/>
            <person name="Luo F."/>
            <person name="Wang Y."/>
            <person name="Xia P."/>
            <person name="Barry K."/>
            <person name="Daum C."/>
            <person name="Lipzen A."/>
            <person name="Yoshinaga Y."/>
            <person name="Schmutz J."/>
            <person name="Saski C."/>
            <person name="Vermerris W."/>
            <person name="Kresovich S."/>
        </authorList>
    </citation>
    <scope>NUCLEOTIDE SEQUENCE</scope>
</reference>
<feature type="region of interest" description="Disordered" evidence="1">
    <location>
        <begin position="102"/>
        <end position="388"/>
    </location>
</feature>
<organism evidence="2 3">
    <name type="scientific">Sorghum bicolor</name>
    <name type="common">Sorghum</name>
    <name type="synonym">Sorghum vulgare</name>
    <dbReference type="NCBI Taxonomy" id="4558"/>
    <lineage>
        <taxon>Eukaryota</taxon>
        <taxon>Viridiplantae</taxon>
        <taxon>Streptophyta</taxon>
        <taxon>Embryophyta</taxon>
        <taxon>Tracheophyta</taxon>
        <taxon>Spermatophyta</taxon>
        <taxon>Magnoliopsida</taxon>
        <taxon>Liliopsida</taxon>
        <taxon>Poales</taxon>
        <taxon>Poaceae</taxon>
        <taxon>PACMAD clade</taxon>
        <taxon>Panicoideae</taxon>
        <taxon>Andropogonodae</taxon>
        <taxon>Andropogoneae</taxon>
        <taxon>Sorghinae</taxon>
        <taxon>Sorghum</taxon>
    </lineage>
</organism>
<feature type="compositionally biased region" description="Pro residues" evidence="1">
    <location>
        <begin position="218"/>
        <end position="234"/>
    </location>
</feature>
<evidence type="ECO:0000313" key="3">
    <source>
        <dbReference type="Proteomes" id="UP000807115"/>
    </source>
</evidence>